<evidence type="ECO:0000313" key="4">
    <source>
        <dbReference type="Proteomes" id="UP001243195"/>
    </source>
</evidence>
<evidence type="ECO:0000259" key="2">
    <source>
        <dbReference type="Pfam" id="PF02698"/>
    </source>
</evidence>
<dbReference type="PANTHER" id="PTHR30336">
    <property type="entry name" value="INNER MEMBRANE PROTEIN, PROBABLE PERMEASE"/>
    <property type="match status" value="1"/>
</dbReference>
<name>A0AAW8JJ52_9GAMM</name>
<dbReference type="CDD" id="cd06259">
    <property type="entry name" value="YdcF-like"/>
    <property type="match status" value="1"/>
</dbReference>
<keyword evidence="1" id="KW-0812">Transmembrane</keyword>
<organism evidence="3 4">
    <name type="scientific">Acinetobacter gerneri</name>
    <dbReference type="NCBI Taxonomy" id="202952"/>
    <lineage>
        <taxon>Bacteria</taxon>
        <taxon>Pseudomonadati</taxon>
        <taxon>Pseudomonadota</taxon>
        <taxon>Gammaproteobacteria</taxon>
        <taxon>Moraxellales</taxon>
        <taxon>Moraxellaceae</taxon>
        <taxon>Acinetobacter</taxon>
    </lineage>
</organism>
<evidence type="ECO:0000256" key="1">
    <source>
        <dbReference type="SAM" id="Phobius"/>
    </source>
</evidence>
<dbReference type="GO" id="GO:0000270">
    <property type="term" value="P:peptidoglycan metabolic process"/>
    <property type="evidence" value="ECO:0007669"/>
    <property type="project" value="TreeGrafter"/>
</dbReference>
<dbReference type="RefSeq" id="WP_308955857.1">
    <property type="nucleotide sequence ID" value="NZ_JAVICY010000009.1"/>
</dbReference>
<feature type="transmembrane region" description="Helical" evidence="1">
    <location>
        <begin position="73"/>
        <end position="90"/>
    </location>
</feature>
<dbReference type="InterPro" id="IPR051599">
    <property type="entry name" value="Cell_Envelope_Assoc"/>
</dbReference>
<dbReference type="InterPro" id="IPR014729">
    <property type="entry name" value="Rossmann-like_a/b/a_fold"/>
</dbReference>
<comment type="caution">
    <text evidence="3">The sequence shown here is derived from an EMBL/GenBank/DDBJ whole genome shotgun (WGS) entry which is preliminary data.</text>
</comment>
<dbReference type="Proteomes" id="UP001243195">
    <property type="component" value="Unassembled WGS sequence"/>
</dbReference>
<dbReference type="Pfam" id="PF02698">
    <property type="entry name" value="DUF218"/>
    <property type="match status" value="1"/>
</dbReference>
<gene>
    <name evidence="3" type="ORF">RFH51_02270</name>
</gene>
<dbReference type="GO" id="GO:0043164">
    <property type="term" value="P:Gram-negative-bacterium-type cell wall biogenesis"/>
    <property type="evidence" value="ECO:0007669"/>
    <property type="project" value="TreeGrafter"/>
</dbReference>
<feature type="transmembrane region" description="Helical" evidence="1">
    <location>
        <begin position="34"/>
        <end position="52"/>
    </location>
</feature>
<dbReference type="AlphaFoldDB" id="A0AAW8JJ52"/>
<evidence type="ECO:0000313" key="3">
    <source>
        <dbReference type="EMBL" id="MDQ9070294.1"/>
    </source>
</evidence>
<keyword evidence="1" id="KW-0472">Membrane</keyword>
<dbReference type="InterPro" id="IPR003848">
    <property type="entry name" value="DUF218"/>
</dbReference>
<dbReference type="PANTHER" id="PTHR30336:SF4">
    <property type="entry name" value="ENVELOPE BIOGENESIS FACTOR ELYC"/>
    <property type="match status" value="1"/>
</dbReference>
<reference evidence="3" key="1">
    <citation type="submission" date="2023-08" db="EMBL/GenBank/DDBJ databases">
        <title>Emergence of clinically-relevant ST2 carbapenem-resistant Acinetobacter baumannii strains in hospital sewages in Zhejiang, East of China.</title>
        <authorList>
            <person name="Kaichao C."/>
            <person name="Zhang R."/>
        </authorList>
    </citation>
    <scope>NUCLEOTIDE SEQUENCE</scope>
    <source>
        <strain evidence="3">M-SY-60</strain>
    </source>
</reference>
<dbReference type="GO" id="GO:0005886">
    <property type="term" value="C:plasma membrane"/>
    <property type="evidence" value="ECO:0007669"/>
    <property type="project" value="TreeGrafter"/>
</dbReference>
<accession>A0AAW8JJ52</accession>
<protein>
    <submittedName>
        <fullName evidence="3">YdcF family protein</fullName>
    </submittedName>
</protein>
<dbReference type="Gene3D" id="3.40.50.620">
    <property type="entry name" value="HUPs"/>
    <property type="match status" value="1"/>
</dbReference>
<feature type="domain" description="DUF218" evidence="2">
    <location>
        <begin position="104"/>
        <end position="250"/>
    </location>
</feature>
<dbReference type="EMBL" id="JAVIDA010000002">
    <property type="protein sequence ID" value="MDQ9070294.1"/>
    <property type="molecule type" value="Genomic_DNA"/>
</dbReference>
<sequence length="261" mass="29850">MKFKSFKQILFFIIGLILFLDGLILIALKKLHLGTILPFFIGLFFCVYAIFYKKIHLFLNQKSTLNKFWKMGWTLFSLWAISLVGFFIYLSQSHQNISPDFKPQAIIVLGSGISQGIPTPTLAMRLDQGAIVAKHNPNTWMILSGGLDFGEKITEASAMKHYLIEKYQLDPNKLLEESKSTSTELNLKNSQMILQQQGLNQHATLAIVTSDFHILRAASIARKQGYDHFQMISAPTPLSTRYNAWLREYFAYISGWVLKEY</sequence>
<proteinExistence type="predicted"/>
<feature type="transmembrane region" description="Helical" evidence="1">
    <location>
        <begin position="9"/>
        <end position="28"/>
    </location>
</feature>
<keyword evidence="1" id="KW-1133">Transmembrane helix</keyword>